<evidence type="ECO:0000256" key="3">
    <source>
        <dbReference type="ARBA" id="ARBA00023125"/>
    </source>
</evidence>
<evidence type="ECO:0000313" key="6">
    <source>
        <dbReference type="Proteomes" id="UP000622017"/>
    </source>
</evidence>
<organism evidence="5 6">
    <name type="scientific">Hymenobacter citatus</name>
    <dbReference type="NCBI Taxonomy" id="2763506"/>
    <lineage>
        <taxon>Bacteria</taxon>
        <taxon>Pseudomonadati</taxon>
        <taxon>Bacteroidota</taxon>
        <taxon>Cytophagia</taxon>
        <taxon>Cytophagales</taxon>
        <taxon>Hymenobacteraceae</taxon>
        <taxon>Hymenobacter</taxon>
    </lineage>
</organism>
<dbReference type="SUPFAM" id="SSF52540">
    <property type="entry name" value="P-loop containing nucleoside triphosphate hydrolases"/>
    <property type="match status" value="1"/>
</dbReference>
<comment type="caution">
    <text evidence="5">The sequence shown here is derived from an EMBL/GenBank/DDBJ whole genome shotgun (WGS) entry which is preliminary data.</text>
</comment>
<evidence type="ECO:0000256" key="2">
    <source>
        <dbReference type="ARBA" id="ARBA00022840"/>
    </source>
</evidence>
<evidence type="ECO:0000259" key="4">
    <source>
        <dbReference type="Pfam" id="PF00488"/>
    </source>
</evidence>
<proteinExistence type="predicted"/>
<name>A0ABR7MH59_9BACT</name>
<dbReference type="InterPro" id="IPR027417">
    <property type="entry name" value="P-loop_NTPase"/>
</dbReference>
<dbReference type="Pfam" id="PF00488">
    <property type="entry name" value="MutS_V"/>
    <property type="match status" value="1"/>
</dbReference>
<dbReference type="Gene3D" id="3.40.50.300">
    <property type="entry name" value="P-loop containing nucleotide triphosphate hydrolases"/>
    <property type="match status" value="1"/>
</dbReference>
<keyword evidence="6" id="KW-1185">Reference proteome</keyword>
<feature type="domain" description="DNA mismatch repair proteins mutS family" evidence="4">
    <location>
        <begin position="5"/>
        <end position="120"/>
    </location>
</feature>
<dbReference type="InterPro" id="IPR000432">
    <property type="entry name" value="DNA_mismatch_repair_MutS_C"/>
</dbReference>
<protein>
    <recommendedName>
        <fullName evidence="4">DNA mismatch repair proteins mutS family domain-containing protein</fullName>
    </recommendedName>
</protein>
<gene>
    <name evidence="5" type="ORF">H8B15_05815</name>
</gene>
<evidence type="ECO:0000313" key="5">
    <source>
        <dbReference type="EMBL" id="MBC6610427.1"/>
    </source>
</evidence>
<dbReference type="Proteomes" id="UP000622017">
    <property type="component" value="Unassembled WGS sequence"/>
</dbReference>
<keyword evidence="1" id="KW-0547">Nucleotide-binding</keyword>
<keyword evidence="2" id="KW-0067">ATP-binding</keyword>
<accession>A0ABR7MH59</accession>
<reference evidence="5 6" key="1">
    <citation type="submission" date="2020-08" db="EMBL/GenBank/DDBJ databases">
        <title>Hymenobacter sp.</title>
        <authorList>
            <person name="Kim M.K."/>
        </authorList>
    </citation>
    <scope>NUCLEOTIDE SEQUENCE [LARGE SCALE GENOMIC DNA]</scope>
    <source>
        <strain evidence="5 6">BT507</strain>
    </source>
</reference>
<sequence>MAVSINLNDNLRSGYSHFMTELLHLKTVVEQSGQEKQRCFAVFDELFRGTNQDDALDITQATISGLTRFPGSVFFVSTHLLGLEAKLAPLGAAVGAYCIDCSIANGRPVFSYRLCPGWSQLKIGRLLFDEVGLNTLLK</sequence>
<evidence type="ECO:0000256" key="1">
    <source>
        <dbReference type="ARBA" id="ARBA00022741"/>
    </source>
</evidence>
<dbReference type="EMBL" id="JACSCY010000003">
    <property type="protein sequence ID" value="MBC6610427.1"/>
    <property type="molecule type" value="Genomic_DNA"/>
</dbReference>
<keyword evidence="3" id="KW-0238">DNA-binding</keyword>